<accession>A0ABV0BBM3</accession>
<protein>
    <submittedName>
        <fullName evidence="2">Uncharacterized protein</fullName>
    </submittedName>
</protein>
<proteinExistence type="predicted"/>
<organism evidence="2 3">
    <name type="scientific">Sphingomonas rustica</name>
    <dbReference type="NCBI Taxonomy" id="3103142"/>
    <lineage>
        <taxon>Bacteria</taxon>
        <taxon>Pseudomonadati</taxon>
        <taxon>Pseudomonadota</taxon>
        <taxon>Alphaproteobacteria</taxon>
        <taxon>Sphingomonadales</taxon>
        <taxon>Sphingomonadaceae</taxon>
        <taxon>Sphingomonas</taxon>
    </lineage>
</organism>
<feature type="signal peptide" evidence="1">
    <location>
        <begin position="1"/>
        <end position="23"/>
    </location>
</feature>
<dbReference type="RefSeq" id="WP_346247998.1">
    <property type="nucleotide sequence ID" value="NZ_JBDIZK010000011.1"/>
</dbReference>
<feature type="chain" id="PRO_5047339424" evidence="1">
    <location>
        <begin position="24"/>
        <end position="223"/>
    </location>
</feature>
<dbReference type="EMBL" id="JBDIZK010000011">
    <property type="protein sequence ID" value="MEN3748954.1"/>
    <property type="molecule type" value="Genomic_DNA"/>
</dbReference>
<gene>
    <name evidence="2" type="ORF">TPR58_17395</name>
</gene>
<dbReference type="Proteomes" id="UP001427805">
    <property type="component" value="Unassembled WGS sequence"/>
</dbReference>
<evidence type="ECO:0000313" key="2">
    <source>
        <dbReference type="EMBL" id="MEN3748954.1"/>
    </source>
</evidence>
<comment type="caution">
    <text evidence="2">The sequence shown here is derived from an EMBL/GenBank/DDBJ whole genome shotgun (WGS) entry which is preliminary data.</text>
</comment>
<sequence>MTRVGWSACWLFACISAALPAHAQSQSLPLRDAEVALAGYADCVVTRKAYRAPVTTFLRTVPESPDFNGNAMKAADMSCLNAAAARQRSKLTLRIQPEAYREALYPALYRRDFGKKGPPTGIAELPPLQLSGEFTQDAAALPEPYRPGRALGDCVSRQAPQAVHALLMAKPDSAKEDVAVQALQPALGACLPAGKSFKFTRATLRAWTGEAMYKLSVAAAPVD</sequence>
<reference evidence="2 3" key="1">
    <citation type="submission" date="2024-05" db="EMBL/GenBank/DDBJ databases">
        <title>Sphingomonas sp. HF-S3 16S ribosomal RNA gene Genome sequencing and assembly.</title>
        <authorList>
            <person name="Lee H."/>
        </authorList>
    </citation>
    <scope>NUCLEOTIDE SEQUENCE [LARGE SCALE GENOMIC DNA]</scope>
    <source>
        <strain evidence="2 3">HF-S3</strain>
    </source>
</reference>
<name>A0ABV0BBM3_9SPHN</name>
<keyword evidence="3" id="KW-1185">Reference proteome</keyword>
<evidence type="ECO:0000256" key="1">
    <source>
        <dbReference type="SAM" id="SignalP"/>
    </source>
</evidence>
<evidence type="ECO:0000313" key="3">
    <source>
        <dbReference type="Proteomes" id="UP001427805"/>
    </source>
</evidence>
<keyword evidence="1" id="KW-0732">Signal</keyword>